<dbReference type="CDD" id="cd06186">
    <property type="entry name" value="NOX_Duox_like_FAD_NADP"/>
    <property type="match status" value="1"/>
</dbReference>
<dbReference type="InterPro" id="IPR050369">
    <property type="entry name" value="RBOH/FRE"/>
</dbReference>
<reference evidence="4" key="1">
    <citation type="submission" date="2017-01" db="EMBL/GenBank/DDBJ databases">
        <authorList>
            <person name="Wang Y."/>
            <person name="White M."/>
            <person name="Kvist S."/>
            <person name="Moncalvo J.-M."/>
        </authorList>
    </citation>
    <scope>NUCLEOTIDE SEQUENCE [LARGE SCALE GENOMIC DNA]</scope>
    <source>
        <strain evidence="4">COL-18-3</strain>
    </source>
</reference>
<sequence length="134" mass="14535">MKAKKKHVAGQYVLVNCPEVSVNEWHPFTLTSAPEEEVMTIHMRAVGRWTGRLCRLVGAGVNMVDDNEKMKIKLSRFRLPGLVVDGPFGAGVVDQADMTKYDVALLVAEDSGAVPLISGRISNRGPTSANSTLL</sequence>
<keyword evidence="1" id="KW-0560">Oxidoreductase</keyword>
<dbReference type="Pfam" id="PF08022">
    <property type="entry name" value="FAD_binding_8"/>
    <property type="match status" value="1"/>
</dbReference>
<feature type="domain" description="FAD-binding FR-type" evidence="2">
    <location>
        <begin position="1"/>
        <end position="94"/>
    </location>
</feature>
<proteinExistence type="predicted"/>
<evidence type="ECO:0000313" key="3">
    <source>
        <dbReference type="EMBL" id="OMH81915.1"/>
    </source>
</evidence>
<dbReference type="GO" id="GO:0016491">
    <property type="term" value="F:oxidoreductase activity"/>
    <property type="evidence" value="ECO:0007669"/>
    <property type="project" value="UniProtKB-KW"/>
</dbReference>
<evidence type="ECO:0000313" key="4">
    <source>
        <dbReference type="Proteomes" id="UP000188320"/>
    </source>
</evidence>
<protein>
    <submittedName>
        <fullName evidence="3">Respiratory burst oxidase-like protein</fullName>
    </submittedName>
</protein>
<dbReference type="SUPFAM" id="SSF63380">
    <property type="entry name" value="Riboflavin synthase domain-like"/>
    <property type="match status" value="1"/>
</dbReference>
<dbReference type="InterPro" id="IPR017938">
    <property type="entry name" value="Riboflavin_synthase-like_b-brl"/>
</dbReference>
<dbReference type="PANTHER" id="PTHR11972">
    <property type="entry name" value="NADPH OXIDASE"/>
    <property type="match status" value="1"/>
</dbReference>
<name>A0A1R1PLS7_ZANCU</name>
<accession>A0A1R1PLS7</accession>
<dbReference type="OrthoDB" id="167398at2759"/>
<dbReference type="InterPro" id="IPR017927">
    <property type="entry name" value="FAD-bd_FR_type"/>
</dbReference>
<gene>
    <name evidence="3" type="ORF">AX774_g4619</name>
</gene>
<comment type="caution">
    <text evidence="3">The sequence shown here is derived from an EMBL/GenBank/DDBJ whole genome shotgun (WGS) entry which is preliminary data.</text>
</comment>
<dbReference type="GO" id="GO:0005886">
    <property type="term" value="C:plasma membrane"/>
    <property type="evidence" value="ECO:0007669"/>
    <property type="project" value="TreeGrafter"/>
</dbReference>
<organism evidence="3 4">
    <name type="scientific">Zancudomyces culisetae</name>
    <name type="common">Gut fungus</name>
    <name type="synonym">Smittium culisetae</name>
    <dbReference type="NCBI Taxonomy" id="1213189"/>
    <lineage>
        <taxon>Eukaryota</taxon>
        <taxon>Fungi</taxon>
        <taxon>Fungi incertae sedis</taxon>
        <taxon>Zoopagomycota</taxon>
        <taxon>Kickxellomycotina</taxon>
        <taxon>Harpellomycetes</taxon>
        <taxon>Harpellales</taxon>
        <taxon>Legeriomycetaceae</taxon>
        <taxon>Zancudomyces</taxon>
    </lineage>
</organism>
<dbReference type="PANTHER" id="PTHR11972:SF153">
    <property type="entry name" value="SUPEROXIDE-GENERATING NADPH OXIDASE HEAVY CHAIN SUBUNIT A"/>
    <property type="match status" value="1"/>
</dbReference>
<dbReference type="EMBL" id="LSSK01000783">
    <property type="protein sequence ID" value="OMH81915.1"/>
    <property type="molecule type" value="Genomic_DNA"/>
</dbReference>
<dbReference type="Gene3D" id="2.40.30.10">
    <property type="entry name" value="Translation factors"/>
    <property type="match status" value="1"/>
</dbReference>
<dbReference type="Proteomes" id="UP000188320">
    <property type="component" value="Unassembled WGS sequence"/>
</dbReference>
<evidence type="ECO:0000256" key="1">
    <source>
        <dbReference type="ARBA" id="ARBA00023002"/>
    </source>
</evidence>
<dbReference type="PROSITE" id="PS51384">
    <property type="entry name" value="FAD_FR"/>
    <property type="match status" value="1"/>
</dbReference>
<dbReference type="AlphaFoldDB" id="A0A1R1PLS7"/>
<keyword evidence="4" id="KW-1185">Reference proteome</keyword>
<evidence type="ECO:0000259" key="2">
    <source>
        <dbReference type="PROSITE" id="PS51384"/>
    </source>
</evidence>
<dbReference type="InterPro" id="IPR013112">
    <property type="entry name" value="FAD-bd_8"/>
</dbReference>